<protein>
    <recommendedName>
        <fullName evidence="9">Tetraspanin</fullName>
    </recommendedName>
</protein>
<dbReference type="InterPro" id="IPR018499">
    <property type="entry name" value="Tetraspanin/Peripherin"/>
</dbReference>
<keyword evidence="4 6" id="KW-0472">Membrane</keyword>
<organism evidence="7 8">
    <name type="scientific">Orbilia blumenaviensis</name>
    <dbReference type="NCBI Taxonomy" id="1796055"/>
    <lineage>
        <taxon>Eukaryota</taxon>
        <taxon>Fungi</taxon>
        <taxon>Dikarya</taxon>
        <taxon>Ascomycota</taxon>
        <taxon>Pezizomycotina</taxon>
        <taxon>Orbiliomycetes</taxon>
        <taxon>Orbiliales</taxon>
        <taxon>Orbiliaceae</taxon>
        <taxon>Orbilia</taxon>
    </lineage>
</organism>
<evidence type="ECO:0000256" key="6">
    <source>
        <dbReference type="SAM" id="Phobius"/>
    </source>
</evidence>
<dbReference type="SUPFAM" id="SSF48652">
    <property type="entry name" value="Tetraspanin"/>
    <property type="match status" value="1"/>
</dbReference>
<name>A0AAV9VFB2_9PEZI</name>
<comment type="subcellular location">
    <subcellularLocation>
        <location evidence="1">Membrane</location>
        <topology evidence="1">Multi-pass membrane protein</topology>
    </subcellularLocation>
</comment>
<evidence type="ECO:0000256" key="3">
    <source>
        <dbReference type="ARBA" id="ARBA00022989"/>
    </source>
</evidence>
<keyword evidence="3 6" id="KW-1133">Transmembrane helix</keyword>
<evidence type="ECO:0000313" key="8">
    <source>
        <dbReference type="Proteomes" id="UP001373714"/>
    </source>
</evidence>
<evidence type="ECO:0000256" key="5">
    <source>
        <dbReference type="SAM" id="MobiDB-lite"/>
    </source>
</evidence>
<evidence type="ECO:0000256" key="1">
    <source>
        <dbReference type="ARBA" id="ARBA00004141"/>
    </source>
</evidence>
<feature type="transmembrane region" description="Helical" evidence="6">
    <location>
        <begin position="7"/>
        <end position="27"/>
    </location>
</feature>
<dbReference type="Pfam" id="PF00335">
    <property type="entry name" value="Tetraspanin"/>
    <property type="match status" value="1"/>
</dbReference>
<sequence>MKITNLFTIIAALVALITMILGILAWWTVSKYSLPFSLVLPILTTVLGPGDLLATCASLVGSSGGSRRASKRPLNNVSLFINLLLLILPAVMTGLAAPALGNQSCQMRDVWQGWFKTHNENAIKAIQDSLQCCGFASVKDMPYPFPRKASKDGKPEVPDMTCANILGHMTPCAPAWEGELKSAAGFVIGGASLAVVWKLFFLMIVVGNPKGARRWFVRPTYGEYESTRAIESNHRDDERSGGATRALLEEVHDDEDEEEQHDREALGSQVATYNAQTNGNGSGERGRLLPKDYGGSSSSNNNQIRMYDNSLRTGLGDDAHERWREDEH</sequence>
<reference evidence="7 8" key="1">
    <citation type="submission" date="2019-10" db="EMBL/GenBank/DDBJ databases">
        <authorList>
            <person name="Palmer J.M."/>
        </authorList>
    </citation>
    <scope>NUCLEOTIDE SEQUENCE [LARGE SCALE GENOMIC DNA]</scope>
    <source>
        <strain evidence="7 8">TWF730</strain>
    </source>
</reference>
<keyword evidence="8" id="KW-1185">Reference proteome</keyword>
<feature type="compositionally biased region" description="Polar residues" evidence="5">
    <location>
        <begin position="295"/>
        <end position="304"/>
    </location>
</feature>
<evidence type="ECO:0008006" key="9">
    <source>
        <dbReference type="Google" id="ProtNLM"/>
    </source>
</evidence>
<dbReference type="Proteomes" id="UP001373714">
    <property type="component" value="Unassembled WGS sequence"/>
</dbReference>
<dbReference type="EMBL" id="JAVHNS010000003">
    <property type="protein sequence ID" value="KAK6360238.1"/>
    <property type="molecule type" value="Genomic_DNA"/>
</dbReference>
<feature type="region of interest" description="Disordered" evidence="5">
    <location>
        <begin position="269"/>
        <end position="328"/>
    </location>
</feature>
<feature type="compositionally biased region" description="Polar residues" evidence="5">
    <location>
        <begin position="269"/>
        <end position="279"/>
    </location>
</feature>
<gene>
    <name evidence="7" type="ORF">TWF730_006388</name>
</gene>
<proteinExistence type="predicted"/>
<dbReference type="InterPro" id="IPR008952">
    <property type="entry name" value="Tetraspanin_EC2_sf"/>
</dbReference>
<accession>A0AAV9VFB2</accession>
<feature type="transmembrane region" description="Helical" evidence="6">
    <location>
        <begin position="183"/>
        <end position="206"/>
    </location>
</feature>
<dbReference type="GO" id="GO:0016020">
    <property type="term" value="C:membrane"/>
    <property type="evidence" value="ECO:0007669"/>
    <property type="project" value="UniProtKB-SubCell"/>
</dbReference>
<evidence type="ECO:0000256" key="4">
    <source>
        <dbReference type="ARBA" id="ARBA00023136"/>
    </source>
</evidence>
<evidence type="ECO:0000256" key="2">
    <source>
        <dbReference type="ARBA" id="ARBA00022692"/>
    </source>
</evidence>
<feature type="transmembrane region" description="Helical" evidence="6">
    <location>
        <begin position="80"/>
        <end position="101"/>
    </location>
</feature>
<comment type="caution">
    <text evidence="7">The sequence shown here is derived from an EMBL/GenBank/DDBJ whole genome shotgun (WGS) entry which is preliminary data.</text>
</comment>
<feature type="transmembrane region" description="Helical" evidence="6">
    <location>
        <begin position="39"/>
        <end position="60"/>
    </location>
</feature>
<feature type="compositionally biased region" description="Basic and acidic residues" evidence="5">
    <location>
        <begin position="315"/>
        <end position="328"/>
    </location>
</feature>
<dbReference type="AlphaFoldDB" id="A0AAV9VFB2"/>
<evidence type="ECO:0000313" key="7">
    <source>
        <dbReference type="EMBL" id="KAK6360238.1"/>
    </source>
</evidence>
<keyword evidence="2 6" id="KW-0812">Transmembrane</keyword>